<dbReference type="InterPro" id="IPR018236">
    <property type="entry name" value="SAICAR_synthetase_CS"/>
</dbReference>
<protein>
    <recommendedName>
        <fullName evidence="2">phosphoribosylaminoimidazolesuccinocarboxamide synthase</fullName>
        <ecNumber evidence="2">6.3.2.6</ecNumber>
    </recommendedName>
</protein>
<dbReference type="Pfam" id="PF01259">
    <property type="entry name" value="SAICAR_synt"/>
    <property type="match status" value="1"/>
</dbReference>
<dbReference type="PROSITE" id="PS01057">
    <property type="entry name" value="SAICAR_SYNTHETASE_1"/>
    <property type="match status" value="1"/>
</dbReference>
<comment type="caution">
    <text evidence="8">The sequence shown here is derived from an EMBL/GenBank/DDBJ whole genome shotgun (WGS) entry which is preliminary data.</text>
</comment>
<evidence type="ECO:0000259" key="7">
    <source>
        <dbReference type="Pfam" id="PF01259"/>
    </source>
</evidence>
<dbReference type="AlphaFoldDB" id="X1PCB7"/>
<dbReference type="EMBL" id="BARV01023732">
    <property type="protein sequence ID" value="GAI40111.1"/>
    <property type="molecule type" value="Genomic_DNA"/>
</dbReference>
<keyword evidence="4" id="KW-0547">Nucleotide-binding</keyword>
<dbReference type="UniPathway" id="UPA00074">
    <property type="reaction ID" value="UER00131"/>
</dbReference>
<evidence type="ECO:0000256" key="5">
    <source>
        <dbReference type="ARBA" id="ARBA00022755"/>
    </source>
</evidence>
<proteinExistence type="predicted"/>
<evidence type="ECO:0000256" key="2">
    <source>
        <dbReference type="ARBA" id="ARBA00012217"/>
    </source>
</evidence>
<dbReference type="Gene3D" id="3.30.200.20">
    <property type="entry name" value="Phosphorylase Kinase, domain 1"/>
    <property type="match status" value="1"/>
</dbReference>
<feature type="non-terminal residue" evidence="8">
    <location>
        <position position="218"/>
    </location>
</feature>
<dbReference type="PANTHER" id="PTHR43700:SF1">
    <property type="entry name" value="PHOSPHORIBOSYLAMINOIMIDAZOLE-SUCCINOCARBOXAMIDE SYNTHASE"/>
    <property type="match status" value="1"/>
</dbReference>
<gene>
    <name evidence="8" type="ORF">S06H3_38877</name>
</gene>
<dbReference type="Gene3D" id="3.30.470.20">
    <property type="entry name" value="ATP-grasp fold, B domain"/>
    <property type="match status" value="1"/>
</dbReference>
<reference evidence="8" key="1">
    <citation type="journal article" date="2014" name="Front. Microbiol.">
        <title>High frequency of phylogenetically diverse reductive dehalogenase-homologous genes in deep subseafloor sedimentary metagenomes.</title>
        <authorList>
            <person name="Kawai M."/>
            <person name="Futagami T."/>
            <person name="Toyoda A."/>
            <person name="Takaki Y."/>
            <person name="Nishi S."/>
            <person name="Hori S."/>
            <person name="Arai W."/>
            <person name="Tsubouchi T."/>
            <person name="Morono Y."/>
            <person name="Uchiyama I."/>
            <person name="Ito T."/>
            <person name="Fujiyama A."/>
            <person name="Inagaki F."/>
            <person name="Takami H."/>
        </authorList>
    </citation>
    <scope>NUCLEOTIDE SEQUENCE</scope>
    <source>
        <strain evidence="8">Expedition CK06-06</strain>
    </source>
</reference>
<evidence type="ECO:0000256" key="1">
    <source>
        <dbReference type="ARBA" id="ARBA00004672"/>
    </source>
</evidence>
<keyword evidence="3" id="KW-0436">Ligase</keyword>
<comment type="pathway">
    <text evidence="1">Purine metabolism; IMP biosynthesis via de novo pathway; 5-amino-1-(5-phospho-D-ribosyl)imidazole-4-carboxamide from 5-amino-1-(5-phospho-D-ribosyl)imidazole-4-carboxylate: step 1/2.</text>
</comment>
<dbReference type="GO" id="GO:0005737">
    <property type="term" value="C:cytoplasm"/>
    <property type="evidence" value="ECO:0007669"/>
    <property type="project" value="TreeGrafter"/>
</dbReference>
<keyword evidence="5" id="KW-0658">Purine biosynthesis</keyword>
<feature type="domain" description="SAICAR synthetase/ADE2 N-terminal" evidence="7">
    <location>
        <begin position="18"/>
        <end position="183"/>
    </location>
</feature>
<dbReference type="GO" id="GO:0004639">
    <property type="term" value="F:phosphoribosylaminoimidazolesuccinocarboxamide synthase activity"/>
    <property type="evidence" value="ECO:0007669"/>
    <property type="project" value="UniProtKB-EC"/>
</dbReference>
<dbReference type="InterPro" id="IPR028923">
    <property type="entry name" value="SAICAR_synt/ADE2_N"/>
</dbReference>
<evidence type="ECO:0000256" key="6">
    <source>
        <dbReference type="ARBA" id="ARBA00022840"/>
    </source>
</evidence>
<accession>X1PCB7</accession>
<name>X1PCB7_9ZZZZ</name>
<dbReference type="EC" id="6.3.2.6" evidence="2"/>
<evidence type="ECO:0000256" key="3">
    <source>
        <dbReference type="ARBA" id="ARBA00022598"/>
    </source>
</evidence>
<organism evidence="8">
    <name type="scientific">marine sediment metagenome</name>
    <dbReference type="NCBI Taxonomy" id="412755"/>
    <lineage>
        <taxon>unclassified sequences</taxon>
        <taxon>metagenomes</taxon>
        <taxon>ecological metagenomes</taxon>
    </lineage>
</organism>
<evidence type="ECO:0000256" key="4">
    <source>
        <dbReference type="ARBA" id="ARBA00022741"/>
    </source>
</evidence>
<sequence length="218" mass="23931">MTISPSTLTNTNLPLSLFIRGKVRDTYDLGNLLLIVATDRISAFDSVLPCGIPNKGLVLNQLSAFWFEKTENLVPNHLIEVVNDVHCLDAYLPTESRFPYPSYLAGRSMIVKKAKRIPIECVVRGYLSGSAWAEYQQQGTVSNFSLPKGLQESQELPQPLFTPTTKAETGHDLPLSMDEMKELAGKALINKEIIGIIICGAACRAHRASNNGSISLDL</sequence>
<dbReference type="CDD" id="cd01414">
    <property type="entry name" value="SAICAR_synt_Sc"/>
    <property type="match status" value="1"/>
</dbReference>
<dbReference type="GO" id="GO:0006189">
    <property type="term" value="P:'de novo' IMP biosynthetic process"/>
    <property type="evidence" value="ECO:0007669"/>
    <property type="project" value="UniProtKB-UniPathway"/>
</dbReference>
<evidence type="ECO:0000313" key="8">
    <source>
        <dbReference type="EMBL" id="GAI40111.1"/>
    </source>
</evidence>
<dbReference type="SUPFAM" id="SSF56104">
    <property type="entry name" value="SAICAR synthase-like"/>
    <property type="match status" value="1"/>
</dbReference>
<dbReference type="GO" id="GO:0005524">
    <property type="term" value="F:ATP binding"/>
    <property type="evidence" value="ECO:0007669"/>
    <property type="project" value="UniProtKB-KW"/>
</dbReference>
<dbReference type="PANTHER" id="PTHR43700">
    <property type="entry name" value="PHOSPHORIBOSYLAMINOIMIDAZOLE-SUCCINOCARBOXAMIDE SYNTHASE"/>
    <property type="match status" value="1"/>
</dbReference>
<keyword evidence="6" id="KW-0067">ATP-binding</keyword>